<evidence type="ECO:0000313" key="3">
    <source>
        <dbReference type="Proteomes" id="UP000756346"/>
    </source>
</evidence>
<keyword evidence="1" id="KW-0472">Membrane</keyword>
<keyword evidence="1" id="KW-1133">Transmembrane helix</keyword>
<comment type="caution">
    <text evidence="2">The sequence shown here is derived from an EMBL/GenBank/DDBJ whole genome shotgun (WGS) entry which is preliminary data.</text>
</comment>
<dbReference type="AlphaFoldDB" id="A0A9P8YA25"/>
<name>A0A9P8YA25_9PEZI</name>
<gene>
    <name evidence="2" type="ORF">B0I36DRAFT_348750</name>
</gene>
<organism evidence="2 3">
    <name type="scientific">Microdochium trichocladiopsis</name>
    <dbReference type="NCBI Taxonomy" id="1682393"/>
    <lineage>
        <taxon>Eukaryota</taxon>
        <taxon>Fungi</taxon>
        <taxon>Dikarya</taxon>
        <taxon>Ascomycota</taxon>
        <taxon>Pezizomycotina</taxon>
        <taxon>Sordariomycetes</taxon>
        <taxon>Xylariomycetidae</taxon>
        <taxon>Xylariales</taxon>
        <taxon>Microdochiaceae</taxon>
        <taxon>Microdochium</taxon>
    </lineage>
</organism>
<keyword evidence="3" id="KW-1185">Reference proteome</keyword>
<feature type="transmembrane region" description="Helical" evidence="1">
    <location>
        <begin position="77"/>
        <end position="97"/>
    </location>
</feature>
<evidence type="ECO:0000256" key="1">
    <source>
        <dbReference type="SAM" id="Phobius"/>
    </source>
</evidence>
<dbReference type="GeneID" id="70186265"/>
<reference evidence="2" key="1">
    <citation type="journal article" date="2021" name="Nat. Commun.">
        <title>Genetic determinants of endophytism in the Arabidopsis root mycobiome.</title>
        <authorList>
            <person name="Mesny F."/>
            <person name="Miyauchi S."/>
            <person name="Thiergart T."/>
            <person name="Pickel B."/>
            <person name="Atanasova L."/>
            <person name="Karlsson M."/>
            <person name="Huettel B."/>
            <person name="Barry K.W."/>
            <person name="Haridas S."/>
            <person name="Chen C."/>
            <person name="Bauer D."/>
            <person name="Andreopoulos W."/>
            <person name="Pangilinan J."/>
            <person name="LaButti K."/>
            <person name="Riley R."/>
            <person name="Lipzen A."/>
            <person name="Clum A."/>
            <person name="Drula E."/>
            <person name="Henrissat B."/>
            <person name="Kohler A."/>
            <person name="Grigoriev I.V."/>
            <person name="Martin F.M."/>
            <person name="Hacquard S."/>
        </authorList>
    </citation>
    <scope>NUCLEOTIDE SEQUENCE</scope>
    <source>
        <strain evidence="2">MPI-CAGE-CH-0230</strain>
    </source>
</reference>
<dbReference type="RefSeq" id="XP_046014570.1">
    <property type="nucleotide sequence ID" value="XM_046156719.1"/>
</dbReference>
<dbReference type="EMBL" id="JAGTJQ010000004">
    <property type="protein sequence ID" value="KAH7033738.1"/>
    <property type="molecule type" value="Genomic_DNA"/>
</dbReference>
<evidence type="ECO:0000313" key="2">
    <source>
        <dbReference type="EMBL" id="KAH7033738.1"/>
    </source>
</evidence>
<dbReference type="Proteomes" id="UP000756346">
    <property type="component" value="Unassembled WGS sequence"/>
</dbReference>
<protein>
    <submittedName>
        <fullName evidence="2">Uncharacterized protein</fullName>
    </submittedName>
</protein>
<proteinExistence type="predicted"/>
<accession>A0A9P8YA25</accession>
<sequence length="107" mass="11678">MKCAQHLAWNHSFAEISGTACDGAMGPKSALLAMQPSRWTFSWVIAESPLRPTIAINRIHTQRVEDHQRFKHLDTSAATGIALTAVIAIAASSLLYYSKISDVTDIP</sequence>
<keyword evidence="1" id="KW-0812">Transmembrane</keyword>